<protein>
    <submittedName>
        <fullName evidence="5">Regulatory protein, tetR family</fullName>
    </submittedName>
</protein>
<sequence length="178" mass="19571">MAENTPVARRDQILNAALEVIAEHGAISVTYRKIAAAADVLLGSLTYYFDGMQHLLTEAFTASPKPSRSITATCWKLRGRPRRPGKPWSTSPAAKPGPAIIRRRDIRTFEHATQIGHTGVDVPVSVVDEPAYEQSEHAAGCEPDLRALEWQVGDAERRTDRHRDGVCGPVRGGDHWGR</sequence>
<evidence type="ECO:0000256" key="3">
    <source>
        <dbReference type="SAM" id="MobiDB-lite"/>
    </source>
</evidence>
<feature type="compositionally biased region" description="Basic and acidic residues" evidence="3">
    <location>
        <begin position="156"/>
        <end position="165"/>
    </location>
</feature>
<keyword evidence="1 2" id="KW-0238">DNA-binding</keyword>
<evidence type="ECO:0000259" key="4">
    <source>
        <dbReference type="PROSITE" id="PS50977"/>
    </source>
</evidence>
<evidence type="ECO:0000313" key="6">
    <source>
        <dbReference type="Proteomes" id="UP000198609"/>
    </source>
</evidence>
<reference evidence="6" key="1">
    <citation type="submission" date="2016-10" db="EMBL/GenBank/DDBJ databases">
        <authorList>
            <person name="Varghese N."/>
            <person name="Submissions S."/>
        </authorList>
    </citation>
    <scope>NUCLEOTIDE SEQUENCE [LARGE SCALE GENOMIC DNA]</scope>
    <source>
        <strain evidence="6">DSM 40318</strain>
    </source>
</reference>
<accession>A0A1H4KI49</accession>
<evidence type="ECO:0000313" key="5">
    <source>
        <dbReference type="EMBL" id="SEB57926.1"/>
    </source>
</evidence>
<dbReference type="PROSITE" id="PS50977">
    <property type="entry name" value="HTH_TETR_2"/>
    <property type="match status" value="1"/>
</dbReference>
<feature type="domain" description="HTH tetR-type" evidence="4">
    <location>
        <begin position="7"/>
        <end position="67"/>
    </location>
</feature>
<dbReference type="Proteomes" id="UP000198609">
    <property type="component" value="Unassembled WGS sequence"/>
</dbReference>
<dbReference type="Gene3D" id="1.10.357.10">
    <property type="entry name" value="Tetracycline Repressor, domain 2"/>
    <property type="match status" value="1"/>
</dbReference>
<dbReference type="PRINTS" id="PR00455">
    <property type="entry name" value="HTHTETR"/>
</dbReference>
<evidence type="ECO:0000256" key="2">
    <source>
        <dbReference type="PROSITE-ProRule" id="PRU00335"/>
    </source>
</evidence>
<dbReference type="InterPro" id="IPR001647">
    <property type="entry name" value="HTH_TetR"/>
</dbReference>
<proteinExistence type="predicted"/>
<evidence type="ECO:0000256" key="1">
    <source>
        <dbReference type="ARBA" id="ARBA00023125"/>
    </source>
</evidence>
<gene>
    <name evidence="5" type="ORF">SAMN04490356_0721</name>
</gene>
<dbReference type="SUPFAM" id="SSF46689">
    <property type="entry name" value="Homeodomain-like"/>
    <property type="match status" value="1"/>
</dbReference>
<dbReference type="Pfam" id="PF00440">
    <property type="entry name" value="TetR_N"/>
    <property type="match status" value="1"/>
</dbReference>
<feature type="DNA-binding region" description="H-T-H motif" evidence="2">
    <location>
        <begin position="30"/>
        <end position="49"/>
    </location>
</feature>
<name>A0A1H4KI49_STRMJ</name>
<keyword evidence="6" id="KW-1185">Reference proteome</keyword>
<organism evidence="5 6">
    <name type="scientific">Streptomyces melanosporofaciens</name>
    <dbReference type="NCBI Taxonomy" id="67327"/>
    <lineage>
        <taxon>Bacteria</taxon>
        <taxon>Bacillati</taxon>
        <taxon>Actinomycetota</taxon>
        <taxon>Actinomycetes</taxon>
        <taxon>Kitasatosporales</taxon>
        <taxon>Streptomycetaceae</taxon>
        <taxon>Streptomyces</taxon>
        <taxon>Streptomyces violaceusniger group</taxon>
    </lineage>
</organism>
<dbReference type="EMBL" id="FNST01000002">
    <property type="protein sequence ID" value="SEB57926.1"/>
    <property type="molecule type" value="Genomic_DNA"/>
</dbReference>
<dbReference type="AlphaFoldDB" id="A0A1H4KI49"/>
<feature type="region of interest" description="Disordered" evidence="3">
    <location>
        <begin position="156"/>
        <end position="178"/>
    </location>
</feature>
<dbReference type="GO" id="GO:0003677">
    <property type="term" value="F:DNA binding"/>
    <property type="evidence" value="ECO:0007669"/>
    <property type="project" value="UniProtKB-UniRule"/>
</dbReference>
<dbReference type="InterPro" id="IPR009057">
    <property type="entry name" value="Homeodomain-like_sf"/>
</dbReference>